<dbReference type="SMART" id="SM00452">
    <property type="entry name" value="STI"/>
    <property type="match status" value="1"/>
</dbReference>
<dbReference type="Proteomes" id="UP000663760">
    <property type="component" value="Chromosome 7"/>
</dbReference>
<gene>
    <name evidence="2" type="ORF">SI8410_07009773</name>
</gene>
<evidence type="ECO:0000313" key="2">
    <source>
        <dbReference type="EMBL" id="CAA7399103.1"/>
    </source>
</evidence>
<feature type="signal peptide" evidence="1">
    <location>
        <begin position="1"/>
        <end position="21"/>
    </location>
</feature>
<organism evidence="2 3">
    <name type="scientific">Spirodela intermedia</name>
    <name type="common">Intermediate duckweed</name>
    <dbReference type="NCBI Taxonomy" id="51605"/>
    <lineage>
        <taxon>Eukaryota</taxon>
        <taxon>Viridiplantae</taxon>
        <taxon>Streptophyta</taxon>
        <taxon>Embryophyta</taxon>
        <taxon>Tracheophyta</taxon>
        <taxon>Spermatophyta</taxon>
        <taxon>Magnoliopsida</taxon>
        <taxon>Liliopsida</taxon>
        <taxon>Araceae</taxon>
        <taxon>Lemnoideae</taxon>
        <taxon>Spirodela</taxon>
    </lineage>
</organism>
<dbReference type="AlphaFoldDB" id="A0A7I8KMS1"/>
<dbReference type="EMBL" id="LR746270">
    <property type="protein sequence ID" value="CAA7399103.1"/>
    <property type="molecule type" value="Genomic_DNA"/>
</dbReference>
<dbReference type="GO" id="GO:0004866">
    <property type="term" value="F:endopeptidase inhibitor activity"/>
    <property type="evidence" value="ECO:0007669"/>
    <property type="project" value="InterPro"/>
</dbReference>
<dbReference type="PANTHER" id="PTHR33107">
    <property type="entry name" value="KUNITZ TRYPSIN INHIBITOR 2"/>
    <property type="match status" value="1"/>
</dbReference>
<dbReference type="OrthoDB" id="1918435at2759"/>
<name>A0A7I8KMS1_SPIIN</name>
<evidence type="ECO:0000256" key="1">
    <source>
        <dbReference type="SAM" id="SignalP"/>
    </source>
</evidence>
<reference evidence="2" key="1">
    <citation type="submission" date="2020-02" db="EMBL/GenBank/DDBJ databases">
        <authorList>
            <person name="Scholz U."/>
            <person name="Mascher M."/>
            <person name="Fiebig A."/>
        </authorList>
    </citation>
    <scope>NUCLEOTIDE SEQUENCE</scope>
</reference>
<dbReference type="Gene3D" id="2.80.10.50">
    <property type="match status" value="1"/>
</dbReference>
<feature type="chain" id="PRO_5029578307" evidence="1">
    <location>
        <begin position="22"/>
        <end position="199"/>
    </location>
</feature>
<dbReference type="InterPro" id="IPR011065">
    <property type="entry name" value="Kunitz_inhibitor_STI-like_sf"/>
</dbReference>
<dbReference type="CDD" id="cd23375">
    <property type="entry name" value="beta-trefoil_STI_VvMLP-like"/>
    <property type="match status" value="1"/>
</dbReference>
<dbReference type="Pfam" id="PF00197">
    <property type="entry name" value="Kunitz_legume"/>
    <property type="match status" value="1"/>
</dbReference>
<dbReference type="PANTHER" id="PTHR33107:SF5">
    <property type="entry name" value="KUNITZ TRYPSIN INHIBITOR 5"/>
    <property type="match status" value="1"/>
</dbReference>
<dbReference type="SUPFAM" id="SSF50386">
    <property type="entry name" value="STI-like"/>
    <property type="match status" value="1"/>
</dbReference>
<sequence>MAKPIFLLSTVLLSFLASAAGQSTTAVRDTAGKELRRASRYYILPLRRGSGGGLTLAARKGRCPLYVAQEIFEVARGLPVTFRPVDPKDAVVRLSTDQNVEFAAATVCAQSTVWKLGDLDGSTKRRYVTTGGALGNPGLGTVSNWFKIERSGMDYKLVFCPTVCKFCKVLCGDVGVFYENGRRYLGLSAQPFPVMFKKA</sequence>
<accession>A0A7I8KMS1</accession>
<evidence type="ECO:0000313" key="3">
    <source>
        <dbReference type="Proteomes" id="UP000663760"/>
    </source>
</evidence>
<dbReference type="InterPro" id="IPR002160">
    <property type="entry name" value="Prot_inh_Kunz-lg"/>
</dbReference>
<protein>
    <submittedName>
        <fullName evidence="2">Uncharacterized protein</fullName>
    </submittedName>
</protein>
<keyword evidence="1" id="KW-0732">Signal</keyword>
<keyword evidence="3" id="KW-1185">Reference proteome</keyword>
<dbReference type="PRINTS" id="PR00291">
    <property type="entry name" value="KUNITZINHBTR"/>
</dbReference>
<proteinExistence type="predicted"/>